<dbReference type="GO" id="GO:0003700">
    <property type="term" value="F:DNA-binding transcription factor activity"/>
    <property type="evidence" value="ECO:0007669"/>
    <property type="project" value="InterPro"/>
</dbReference>
<dbReference type="InterPro" id="IPR036390">
    <property type="entry name" value="WH_DNA-bd_sf"/>
</dbReference>
<dbReference type="Pfam" id="PF12840">
    <property type="entry name" value="HTH_20"/>
    <property type="match status" value="1"/>
</dbReference>
<evidence type="ECO:0000256" key="3">
    <source>
        <dbReference type="ARBA" id="ARBA00023163"/>
    </source>
</evidence>
<dbReference type="Proteomes" id="UP000001409">
    <property type="component" value="Chromosome"/>
</dbReference>
<dbReference type="eggNOG" id="COG0640">
    <property type="taxonomic scope" value="Bacteria"/>
</dbReference>
<reference evidence="5 6" key="1">
    <citation type="journal article" date="2003" name="Genome Res.">
        <title>Comparative complete genome sequence analysis of the amino acid replacements responsible for the thermostability of Corynebacterium efficiens.</title>
        <authorList>
            <person name="Nishio Y."/>
            <person name="Nakamura Y."/>
            <person name="Kawarabayasi Y."/>
            <person name="Usuda Y."/>
            <person name="Kimura E."/>
            <person name="Sugimoto S."/>
            <person name="Matsui K."/>
            <person name="Yamagishi A."/>
            <person name="Kikuchi H."/>
            <person name="Ikeo K."/>
            <person name="Gojobori T."/>
        </authorList>
    </citation>
    <scope>NUCLEOTIDE SEQUENCE [LARGE SCALE GENOMIC DNA]</scope>
    <source>
        <strain evidence="6">DSM 44549 / YS-314 / AJ 12310 / JCM 11189 / NBRC 100395</strain>
    </source>
</reference>
<dbReference type="EMBL" id="BA000035">
    <property type="protein sequence ID" value="BAC19488.1"/>
    <property type="molecule type" value="Genomic_DNA"/>
</dbReference>
<accession>Q8FM29</accession>
<dbReference type="RefSeq" id="WP_006768955.1">
    <property type="nucleotide sequence ID" value="NC_004369.1"/>
</dbReference>
<dbReference type="InterPro" id="IPR011991">
    <property type="entry name" value="ArsR-like_HTH"/>
</dbReference>
<dbReference type="InterPro" id="IPR036388">
    <property type="entry name" value="WH-like_DNA-bd_sf"/>
</dbReference>
<protein>
    <submittedName>
        <fullName evidence="5">Putative mercury resistance operon regulator MerR</fullName>
    </submittedName>
</protein>
<dbReference type="SUPFAM" id="SSF46785">
    <property type="entry name" value="Winged helix' DNA-binding domain"/>
    <property type="match status" value="1"/>
</dbReference>
<dbReference type="AlphaFoldDB" id="Q8FM29"/>
<evidence type="ECO:0000313" key="6">
    <source>
        <dbReference type="Proteomes" id="UP000001409"/>
    </source>
</evidence>
<evidence type="ECO:0000256" key="2">
    <source>
        <dbReference type="ARBA" id="ARBA00023125"/>
    </source>
</evidence>
<dbReference type="SMART" id="SM00418">
    <property type="entry name" value="HTH_ARSR"/>
    <property type="match status" value="1"/>
</dbReference>
<organism evidence="5 6">
    <name type="scientific">Corynebacterium efficiens (strain DSM 44549 / YS-314 / AJ 12310 / JCM 11189 / NBRC 100395)</name>
    <dbReference type="NCBI Taxonomy" id="196164"/>
    <lineage>
        <taxon>Bacteria</taxon>
        <taxon>Bacillati</taxon>
        <taxon>Actinomycetota</taxon>
        <taxon>Actinomycetes</taxon>
        <taxon>Mycobacteriales</taxon>
        <taxon>Corynebacteriaceae</taxon>
        <taxon>Corynebacterium</taxon>
    </lineage>
</organism>
<accession>C8NJL3</accession>
<keyword evidence="6" id="KW-1185">Reference proteome</keyword>
<keyword evidence="2" id="KW-0238">DNA-binding</keyword>
<keyword evidence="1" id="KW-0805">Transcription regulation</keyword>
<proteinExistence type="predicted"/>
<dbReference type="NCBIfam" id="NF033788">
    <property type="entry name" value="HTH_metalloreg"/>
    <property type="match status" value="1"/>
</dbReference>
<dbReference type="InterPro" id="IPR001845">
    <property type="entry name" value="HTH_ArsR_DNA-bd_dom"/>
</dbReference>
<evidence type="ECO:0000313" key="5">
    <source>
        <dbReference type="EMBL" id="BAC19488.1"/>
    </source>
</evidence>
<keyword evidence="3" id="KW-0804">Transcription</keyword>
<dbReference type="PANTHER" id="PTHR43132">
    <property type="entry name" value="ARSENICAL RESISTANCE OPERON REPRESSOR ARSR-RELATED"/>
    <property type="match status" value="1"/>
</dbReference>
<dbReference type="KEGG" id="cef:CE2678"/>
<feature type="domain" description="HTH arsR-type" evidence="4">
    <location>
        <begin position="27"/>
        <end position="124"/>
    </location>
</feature>
<dbReference type="PRINTS" id="PR00778">
    <property type="entry name" value="HTHARSR"/>
</dbReference>
<dbReference type="PROSITE" id="PS50987">
    <property type="entry name" value="HTH_ARSR_2"/>
    <property type="match status" value="1"/>
</dbReference>
<evidence type="ECO:0000256" key="1">
    <source>
        <dbReference type="ARBA" id="ARBA00023015"/>
    </source>
</evidence>
<dbReference type="InterPro" id="IPR051011">
    <property type="entry name" value="Metal_resp_trans_reg"/>
</dbReference>
<dbReference type="STRING" id="196164.gene:10743126"/>
<dbReference type="OrthoDB" id="9810923at2"/>
<sequence>MLTLNHPFDYGTAREAKDTVVTPTHEPPVHLADEWAPAFKILGDPTRLRLLLAMHYCGPGVATVSELAEAAGVRVPTASAALIHLTDAGTVTRTKVGREVRYSLTDPRTHSLLHHLGGTHVHDHR</sequence>
<name>Q8FM29_COREF</name>
<dbReference type="GO" id="GO:0003677">
    <property type="term" value="F:DNA binding"/>
    <property type="evidence" value="ECO:0007669"/>
    <property type="project" value="UniProtKB-KW"/>
</dbReference>
<dbReference type="CDD" id="cd00090">
    <property type="entry name" value="HTH_ARSR"/>
    <property type="match status" value="1"/>
</dbReference>
<dbReference type="Gene3D" id="1.10.10.10">
    <property type="entry name" value="Winged helix-like DNA-binding domain superfamily/Winged helix DNA-binding domain"/>
    <property type="match status" value="1"/>
</dbReference>
<dbReference type="PANTHER" id="PTHR43132:SF6">
    <property type="entry name" value="HTH-TYPE TRANSCRIPTIONAL REPRESSOR CZRA"/>
    <property type="match status" value="1"/>
</dbReference>
<dbReference type="HOGENOM" id="CLU_097806_7_1_11"/>
<evidence type="ECO:0000259" key="4">
    <source>
        <dbReference type="PROSITE" id="PS50987"/>
    </source>
</evidence>